<keyword evidence="13" id="KW-1185">Reference proteome</keyword>
<protein>
    <recommendedName>
        <fullName evidence="3">Flagellar FliJ protein</fullName>
    </recommendedName>
</protein>
<keyword evidence="4" id="KW-0813">Transport</keyword>
<sequence>MKSLPTLIKLAQRNIDAIAVEIAKAQARIEGLRMAKATAQAKGEAEQAMVGDDNLDLQLLASVPAYMYRLKGEQNRLDMEIAELEAGIEHVRARLVVAYQEKSKLESLQTQYKLRADKELATREQAQLDEAALTRRA</sequence>
<evidence type="ECO:0000256" key="5">
    <source>
        <dbReference type="ARBA" id="ARBA00022475"/>
    </source>
</evidence>
<dbReference type="InterPro" id="IPR053716">
    <property type="entry name" value="Flag_assembly_chemotaxis_eff"/>
</dbReference>
<evidence type="ECO:0000313" key="12">
    <source>
        <dbReference type="EMBL" id="MFC7291473.1"/>
    </source>
</evidence>
<organism evidence="12 13">
    <name type="scientific">Hirschia litorea</name>
    <dbReference type="NCBI Taxonomy" id="1199156"/>
    <lineage>
        <taxon>Bacteria</taxon>
        <taxon>Pseudomonadati</taxon>
        <taxon>Pseudomonadota</taxon>
        <taxon>Alphaproteobacteria</taxon>
        <taxon>Hyphomonadales</taxon>
        <taxon>Hyphomonadaceae</taxon>
        <taxon>Hirschia</taxon>
    </lineage>
</organism>
<dbReference type="EMBL" id="JBHTBR010000004">
    <property type="protein sequence ID" value="MFC7291473.1"/>
    <property type="molecule type" value="Genomic_DNA"/>
</dbReference>
<dbReference type="RefSeq" id="WP_382166702.1">
    <property type="nucleotide sequence ID" value="NZ_JBHTBR010000004.1"/>
</dbReference>
<evidence type="ECO:0000256" key="6">
    <source>
        <dbReference type="ARBA" id="ARBA00022500"/>
    </source>
</evidence>
<dbReference type="Gene3D" id="1.10.287.1700">
    <property type="match status" value="1"/>
</dbReference>
<keyword evidence="11" id="KW-0175">Coiled coil</keyword>
<feature type="coiled-coil region" evidence="11">
    <location>
        <begin position="8"/>
        <end position="42"/>
    </location>
</feature>
<evidence type="ECO:0000256" key="1">
    <source>
        <dbReference type="ARBA" id="ARBA00004413"/>
    </source>
</evidence>
<keyword evidence="9" id="KW-0472">Membrane</keyword>
<evidence type="ECO:0000313" key="13">
    <source>
        <dbReference type="Proteomes" id="UP001596492"/>
    </source>
</evidence>
<evidence type="ECO:0000256" key="4">
    <source>
        <dbReference type="ARBA" id="ARBA00022448"/>
    </source>
</evidence>
<proteinExistence type="inferred from homology"/>
<accession>A0ABW2IK16</accession>
<keyword evidence="6" id="KW-0145">Chemotaxis</keyword>
<keyword evidence="10" id="KW-1006">Bacterial flagellum protein export</keyword>
<keyword evidence="8" id="KW-0653">Protein transport</keyword>
<dbReference type="Pfam" id="PF02050">
    <property type="entry name" value="FliJ"/>
    <property type="match status" value="1"/>
</dbReference>
<evidence type="ECO:0000256" key="3">
    <source>
        <dbReference type="ARBA" id="ARBA00020392"/>
    </source>
</evidence>
<evidence type="ECO:0000256" key="11">
    <source>
        <dbReference type="SAM" id="Coils"/>
    </source>
</evidence>
<reference evidence="13" key="1">
    <citation type="journal article" date="2019" name="Int. J. Syst. Evol. Microbiol.">
        <title>The Global Catalogue of Microorganisms (GCM) 10K type strain sequencing project: providing services to taxonomists for standard genome sequencing and annotation.</title>
        <authorList>
            <consortium name="The Broad Institute Genomics Platform"/>
            <consortium name="The Broad Institute Genome Sequencing Center for Infectious Disease"/>
            <person name="Wu L."/>
            <person name="Ma J."/>
        </authorList>
    </citation>
    <scope>NUCLEOTIDE SEQUENCE [LARGE SCALE GENOMIC DNA]</scope>
    <source>
        <strain evidence="13">CCUG 51308</strain>
    </source>
</reference>
<comment type="similarity">
    <text evidence="2">Belongs to the FliJ family.</text>
</comment>
<evidence type="ECO:0000256" key="2">
    <source>
        <dbReference type="ARBA" id="ARBA00010004"/>
    </source>
</evidence>
<keyword evidence="12" id="KW-0282">Flagellum</keyword>
<keyword evidence="5" id="KW-1003">Cell membrane</keyword>
<evidence type="ECO:0000256" key="8">
    <source>
        <dbReference type="ARBA" id="ARBA00022927"/>
    </source>
</evidence>
<comment type="subcellular location">
    <subcellularLocation>
        <location evidence="1">Cell membrane</location>
        <topology evidence="1">Peripheral membrane protein</topology>
        <orientation evidence="1">Cytoplasmic side</orientation>
    </subcellularLocation>
</comment>
<name>A0ABW2IK16_9PROT</name>
<gene>
    <name evidence="12" type="ORF">ACFQS8_07595</name>
</gene>
<keyword evidence="12" id="KW-0966">Cell projection</keyword>
<keyword evidence="12" id="KW-0969">Cilium</keyword>
<keyword evidence="7" id="KW-1005">Bacterial flagellum biogenesis</keyword>
<evidence type="ECO:0000256" key="7">
    <source>
        <dbReference type="ARBA" id="ARBA00022795"/>
    </source>
</evidence>
<comment type="caution">
    <text evidence="12">The sequence shown here is derived from an EMBL/GenBank/DDBJ whole genome shotgun (WGS) entry which is preliminary data.</text>
</comment>
<dbReference type="InterPro" id="IPR012823">
    <property type="entry name" value="Flagell_FliJ"/>
</dbReference>
<evidence type="ECO:0000256" key="10">
    <source>
        <dbReference type="ARBA" id="ARBA00023225"/>
    </source>
</evidence>
<dbReference type="Proteomes" id="UP001596492">
    <property type="component" value="Unassembled WGS sequence"/>
</dbReference>
<evidence type="ECO:0000256" key="9">
    <source>
        <dbReference type="ARBA" id="ARBA00023136"/>
    </source>
</evidence>